<reference evidence="2" key="1">
    <citation type="submission" date="2009-08" db="EMBL/GenBank/DDBJ databases">
        <title>The complete genome of Chitinophaga pinensis DSM 2588.</title>
        <authorList>
            <consortium name="US DOE Joint Genome Institute (JGI-PGF)"/>
            <person name="Lucas S."/>
            <person name="Copeland A."/>
            <person name="Lapidus A."/>
            <person name="Glavina del Rio T."/>
            <person name="Dalin E."/>
            <person name="Tice H."/>
            <person name="Bruce D."/>
            <person name="Goodwin L."/>
            <person name="Pitluck S."/>
            <person name="Kyrpides N."/>
            <person name="Mavromatis K."/>
            <person name="Ivanova N."/>
            <person name="Mikhailova N."/>
            <person name="Sims D."/>
            <person name="Meinche L."/>
            <person name="Brettin T."/>
            <person name="Detter J.C."/>
            <person name="Han C."/>
            <person name="Larimer F."/>
            <person name="Land M."/>
            <person name="Hauser L."/>
            <person name="Markowitz V."/>
            <person name="Cheng J.-F."/>
            <person name="Hugenholtz P."/>
            <person name="Woyke T."/>
            <person name="Wu D."/>
            <person name="Spring S."/>
            <person name="Klenk H.-P."/>
            <person name="Eisen J.A."/>
        </authorList>
    </citation>
    <scope>NUCLEOTIDE SEQUENCE [LARGE SCALE GENOMIC DNA]</scope>
    <source>
        <strain evidence="2">ATCC 43595 / DSM 2588 / LMG 13176 / NBRC 15968 / NCIMB 11800 / UQM 2034</strain>
    </source>
</reference>
<evidence type="ECO:0000313" key="2">
    <source>
        <dbReference type="Proteomes" id="UP000002215"/>
    </source>
</evidence>
<dbReference type="KEGG" id="cpi:Cpin_2897"/>
<dbReference type="OrthoDB" id="671789at2"/>
<dbReference type="Proteomes" id="UP000002215">
    <property type="component" value="Chromosome"/>
</dbReference>
<dbReference type="RefSeq" id="WP_012790552.1">
    <property type="nucleotide sequence ID" value="NC_013132.1"/>
</dbReference>
<evidence type="ECO:0000313" key="1">
    <source>
        <dbReference type="EMBL" id="ACU60376.1"/>
    </source>
</evidence>
<protein>
    <submittedName>
        <fullName evidence="1">Uncharacterized protein</fullName>
    </submittedName>
</protein>
<organism evidence="1 2">
    <name type="scientific">Chitinophaga pinensis (strain ATCC 43595 / DSM 2588 / LMG 13176 / NBRC 15968 / NCIMB 11800 / UQM 2034)</name>
    <dbReference type="NCBI Taxonomy" id="485918"/>
    <lineage>
        <taxon>Bacteria</taxon>
        <taxon>Pseudomonadati</taxon>
        <taxon>Bacteroidota</taxon>
        <taxon>Chitinophagia</taxon>
        <taxon>Chitinophagales</taxon>
        <taxon>Chitinophagaceae</taxon>
        <taxon>Chitinophaga</taxon>
    </lineage>
</organism>
<dbReference type="AlphaFoldDB" id="A0A979G466"/>
<sequence>MINKEKIIDEYRNTVGTDSVKARNLIKKLDYKEDYYLLQCIAQTYLDECRFEDDNTMREQIDKRKWRMAERYIIKAFIINPDNADVLYTMAGVRIASQQFSIAIFCFECIIESGVRKIAYGEYGRGLHYARELVNDSKFELYRLHFDENPKLSAKYLAAYKDGLKKGIKTIYKPIQQFLLVKRRLV</sequence>
<accession>A0A979G466</accession>
<reference evidence="1 2" key="2">
    <citation type="journal article" date="2010" name="Stand. Genomic Sci.">
        <title>Complete genome sequence of Chitinophaga pinensis type strain (UQM 2034).</title>
        <authorList>
            <person name="Glavina Del Rio T."/>
            <person name="Abt B."/>
            <person name="Spring S."/>
            <person name="Lapidus A."/>
            <person name="Nolan M."/>
            <person name="Tice H."/>
            <person name="Copeland A."/>
            <person name="Cheng J.F."/>
            <person name="Chen F."/>
            <person name="Bruce D."/>
            <person name="Goodwin L."/>
            <person name="Pitluck S."/>
            <person name="Ivanova N."/>
            <person name="Mavromatis K."/>
            <person name="Mikhailova N."/>
            <person name="Pati A."/>
            <person name="Chen A."/>
            <person name="Palaniappan K."/>
            <person name="Land M."/>
            <person name="Hauser L."/>
            <person name="Chang Y.J."/>
            <person name="Jeffries C.D."/>
            <person name="Chain P."/>
            <person name="Saunders E."/>
            <person name="Detter J.C."/>
            <person name="Brettin T."/>
            <person name="Rohde M."/>
            <person name="Goker M."/>
            <person name="Bristow J."/>
            <person name="Eisen J.A."/>
            <person name="Markowitz V."/>
            <person name="Hugenholtz P."/>
            <person name="Kyrpides N.C."/>
            <person name="Klenk H.P."/>
            <person name="Lucas S."/>
        </authorList>
    </citation>
    <scope>NUCLEOTIDE SEQUENCE [LARGE SCALE GENOMIC DNA]</scope>
    <source>
        <strain evidence="2">ATCC 43595 / DSM 2588 / LMG 13176 / NBRC 15968 / NCIMB 11800 / UQM 2034</strain>
    </source>
</reference>
<dbReference type="EMBL" id="CP001699">
    <property type="protein sequence ID" value="ACU60376.1"/>
    <property type="molecule type" value="Genomic_DNA"/>
</dbReference>
<proteinExistence type="predicted"/>
<name>A0A979G466_CHIPD</name>
<gene>
    <name evidence="1" type="ordered locus">Cpin_2897</name>
</gene>